<dbReference type="Gene3D" id="3.30.300.30">
    <property type="match status" value="1"/>
</dbReference>
<keyword evidence="6" id="KW-1185">Reference proteome</keyword>
<dbReference type="eggNOG" id="KOG1256">
    <property type="taxonomic scope" value="Eukaryota"/>
</dbReference>
<feature type="domain" description="AMP-dependent synthetase/ligase" evidence="4">
    <location>
        <begin position="67"/>
        <end position="503"/>
    </location>
</feature>
<dbReference type="GeneID" id="15803687"/>
<dbReference type="GO" id="GO:0004467">
    <property type="term" value="F:long-chain fatty acid-CoA ligase activity"/>
    <property type="evidence" value="ECO:0007669"/>
    <property type="project" value="UniProtKB-EC"/>
</dbReference>
<proteinExistence type="predicted"/>
<comment type="catalytic activity">
    <reaction evidence="3">
        <text>a long-chain fatty acid + ATP + CoA = a long-chain fatty acyl-CoA + AMP + diphosphate</text>
        <dbReference type="Rhea" id="RHEA:15421"/>
        <dbReference type="ChEBI" id="CHEBI:30616"/>
        <dbReference type="ChEBI" id="CHEBI:33019"/>
        <dbReference type="ChEBI" id="CHEBI:57287"/>
        <dbReference type="ChEBI" id="CHEBI:57560"/>
        <dbReference type="ChEBI" id="CHEBI:83139"/>
        <dbReference type="ChEBI" id="CHEBI:456215"/>
        <dbReference type="EC" id="6.2.1.3"/>
    </reaction>
    <physiologicalReaction direction="left-to-right" evidence="3">
        <dbReference type="Rhea" id="RHEA:15422"/>
    </physiologicalReaction>
</comment>
<keyword evidence="1" id="KW-0547">Nucleotide-binding</keyword>
<dbReference type="EC" id="6.2.1.3" evidence="5"/>
<evidence type="ECO:0000256" key="1">
    <source>
        <dbReference type="ARBA" id="ARBA00022741"/>
    </source>
</evidence>
<organism evidence="5 6">
    <name type="scientific">Theileria equi strain WA</name>
    <dbReference type="NCBI Taxonomy" id="1537102"/>
    <lineage>
        <taxon>Eukaryota</taxon>
        <taxon>Sar</taxon>
        <taxon>Alveolata</taxon>
        <taxon>Apicomplexa</taxon>
        <taxon>Aconoidasida</taxon>
        <taxon>Piroplasmida</taxon>
        <taxon>Theileriidae</taxon>
        <taxon>Theileria</taxon>
    </lineage>
</organism>
<keyword evidence="5" id="KW-0436">Ligase</keyword>
<dbReference type="Pfam" id="PF00501">
    <property type="entry name" value="AMP-binding"/>
    <property type="match status" value="1"/>
</dbReference>
<sequence>MSTSNTYFVQADSPGFYSVPIPGSEEDGYSPIYKNTNYDTITGASDLEDVGDIKTSRDLFLKGLKMNPDAPCLGSRKNLPDGSLGEYEFRTYKEVEHLSKVVGSSIIQMNLTKEHSSGKPDIPPCRFVGLFVPSCEEWILCEQGSYAYGLTLVPIYHTMGPNSILFILKNTQLELLVCTVETAEIVVSVLESETEEIFLSTIVLIRTGDIPDGLLQNKFKIRFILWSSLLSLDHNKILPVTPAPLNALNLISYTSGTTGLPKGVMITHKNFIDTVVTALHMVYHGGLTGEYFNCHLSYLPMAHLFEKTFLNAVFYYGGKVGLYSGDVKKVLDDIQTLKPTLFISVPRLFQRIHDKIISGISEKPFPIRFLFYRGLNYKIRKIRRSGVYTSYIYDKIIFDKVKKLLGGNIRWMFVGSSTMSPIIVDRIKALFGVPLLWGYSLTESTAGSFVQHIGDTDSSNCGGPLPSIHFRLRSVPELSYFVNEKPPRGELLLKGNGVTPGYFKMDDVTKDVIKDSWLHTGDVVELLENGSIRVIDRIKHLFKLSQGEYVAPEYVESIINSTPHIAQSFVCGRSDQAFPVAIVVPDEEALKSWIHANFKDMTFDRICKTKELYDLIFEEIASAFTENNLKGFEKVKAVYLEHTLFSLENDLLTVTSKLRRSNLQKKYKEEIDKMYRTINLAKKQTEQ</sequence>
<dbReference type="SUPFAM" id="SSF56801">
    <property type="entry name" value="Acetyl-CoA synthetase-like"/>
    <property type="match status" value="1"/>
</dbReference>
<dbReference type="VEuPathDB" id="PiroplasmaDB:BEWA_033550"/>
<dbReference type="STRING" id="1537102.L0AY64"/>
<dbReference type="InterPro" id="IPR000873">
    <property type="entry name" value="AMP-dep_synth/lig_dom"/>
</dbReference>
<dbReference type="GO" id="GO:0016020">
    <property type="term" value="C:membrane"/>
    <property type="evidence" value="ECO:0007669"/>
    <property type="project" value="TreeGrafter"/>
</dbReference>
<dbReference type="InterPro" id="IPR045851">
    <property type="entry name" value="AMP-bd_C_sf"/>
</dbReference>
<evidence type="ECO:0000313" key="5">
    <source>
        <dbReference type="EMBL" id="AFZ80500.1"/>
    </source>
</evidence>
<evidence type="ECO:0000313" key="6">
    <source>
        <dbReference type="Proteomes" id="UP000031512"/>
    </source>
</evidence>
<dbReference type="GO" id="GO:0005783">
    <property type="term" value="C:endoplasmic reticulum"/>
    <property type="evidence" value="ECO:0007669"/>
    <property type="project" value="TreeGrafter"/>
</dbReference>
<dbReference type="InterPro" id="IPR020845">
    <property type="entry name" value="AMP-binding_CS"/>
</dbReference>
<evidence type="ECO:0000259" key="4">
    <source>
        <dbReference type="Pfam" id="PF00501"/>
    </source>
</evidence>
<dbReference type="OrthoDB" id="1700726at2759"/>
<reference evidence="5 6" key="1">
    <citation type="journal article" date="2012" name="BMC Genomics">
        <title>Comparative genomic analysis and phylogenetic position of Theileria equi.</title>
        <authorList>
            <person name="Kappmeyer L.S."/>
            <person name="Thiagarajan M."/>
            <person name="Herndon D.R."/>
            <person name="Ramsay J.D."/>
            <person name="Caler E."/>
            <person name="Djikeng A."/>
            <person name="Gillespie J.J."/>
            <person name="Lau A.O."/>
            <person name="Roalson E.H."/>
            <person name="Silva J.C."/>
            <person name="Silva M.G."/>
            <person name="Suarez C.E."/>
            <person name="Ueti M.W."/>
            <person name="Nene V.M."/>
            <person name="Mealey R.H."/>
            <person name="Knowles D.P."/>
            <person name="Brayton K.A."/>
        </authorList>
    </citation>
    <scope>NUCLEOTIDE SEQUENCE [LARGE SCALE GENOMIC DNA]</scope>
    <source>
        <strain evidence="5 6">WA</strain>
    </source>
</reference>
<name>L0AY64_THEEQ</name>
<keyword evidence="2" id="KW-0067">ATP-binding</keyword>
<dbReference type="Proteomes" id="UP000031512">
    <property type="component" value="Chromosome 1"/>
</dbReference>
<accession>L0AY64</accession>
<dbReference type="PANTHER" id="PTHR43272">
    <property type="entry name" value="LONG-CHAIN-FATTY-ACID--COA LIGASE"/>
    <property type="match status" value="1"/>
</dbReference>
<dbReference type="EMBL" id="CP001669">
    <property type="protein sequence ID" value="AFZ80500.1"/>
    <property type="molecule type" value="Genomic_DNA"/>
</dbReference>
<dbReference type="GO" id="GO:0005524">
    <property type="term" value="F:ATP binding"/>
    <property type="evidence" value="ECO:0007669"/>
    <property type="project" value="UniProtKB-KW"/>
</dbReference>
<evidence type="ECO:0000256" key="2">
    <source>
        <dbReference type="ARBA" id="ARBA00022840"/>
    </source>
</evidence>
<dbReference type="Pfam" id="PF23562">
    <property type="entry name" value="AMP-binding_C_3"/>
    <property type="match status" value="1"/>
</dbReference>
<protein>
    <submittedName>
        <fullName evidence="5">Long-chain fatty acid CoA ligase, putative</fullName>
        <ecNumber evidence="5">6.2.1.3</ecNumber>
    </submittedName>
</protein>
<dbReference type="Gene3D" id="3.40.50.12780">
    <property type="entry name" value="N-terminal domain of ligase-like"/>
    <property type="match status" value="1"/>
</dbReference>
<dbReference type="InterPro" id="IPR042099">
    <property type="entry name" value="ANL_N_sf"/>
</dbReference>
<dbReference type="PROSITE" id="PS00455">
    <property type="entry name" value="AMP_BINDING"/>
    <property type="match status" value="1"/>
</dbReference>
<dbReference type="RefSeq" id="XP_004830166.1">
    <property type="nucleotide sequence ID" value="XM_004830109.1"/>
</dbReference>
<dbReference type="PANTHER" id="PTHR43272:SF33">
    <property type="entry name" value="AMP-BINDING DOMAIN-CONTAINING PROTEIN-RELATED"/>
    <property type="match status" value="1"/>
</dbReference>
<dbReference type="AlphaFoldDB" id="L0AY64"/>
<evidence type="ECO:0000256" key="3">
    <source>
        <dbReference type="ARBA" id="ARBA00024484"/>
    </source>
</evidence>
<dbReference type="KEGG" id="beq:BEWA_033550"/>
<gene>
    <name evidence="5" type="ORF">BEWA_033550</name>
</gene>